<dbReference type="AlphaFoldDB" id="A0A1F5MFC6"/>
<dbReference type="FunFam" id="2.170.220.10:FF:000003">
    <property type="entry name" value="Methionine--tRNA ligase"/>
    <property type="match status" value="1"/>
</dbReference>
<evidence type="ECO:0000256" key="9">
    <source>
        <dbReference type="ARBA" id="ARBA00023146"/>
    </source>
</evidence>
<dbReference type="InterPro" id="IPR009080">
    <property type="entry name" value="tRNAsynth_Ia_anticodon-bd"/>
</dbReference>
<evidence type="ECO:0000313" key="14">
    <source>
        <dbReference type="Proteomes" id="UP000183317"/>
    </source>
</evidence>
<evidence type="ECO:0000256" key="8">
    <source>
        <dbReference type="ARBA" id="ARBA00022917"/>
    </source>
</evidence>
<evidence type="ECO:0000313" key="13">
    <source>
        <dbReference type="EMBL" id="OGE64066.1"/>
    </source>
</evidence>
<dbReference type="GO" id="GO:0006431">
    <property type="term" value="P:methionyl-tRNA aminoacylation"/>
    <property type="evidence" value="ECO:0007669"/>
    <property type="project" value="InterPro"/>
</dbReference>
<dbReference type="EMBL" id="MFDU01000050">
    <property type="protein sequence ID" value="OGE64066.1"/>
    <property type="molecule type" value="Genomic_DNA"/>
</dbReference>
<keyword evidence="6 11" id="KW-0547">Nucleotide-binding</keyword>
<feature type="domain" description="Methionyl/Leucyl tRNA synthetase" evidence="12">
    <location>
        <begin position="137"/>
        <end position="369"/>
    </location>
</feature>
<evidence type="ECO:0000256" key="7">
    <source>
        <dbReference type="ARBA" id="ARBA00022840"/>
    </source>
</evidence>
<dbReference type="InterPro" id="IPR015413">
    <property type="entry name" value="Methionyl/Leucyl_tRNA_Synth"/>
</dbReference>
<dbReference type="EC" id="6.1.1.10" evidence="2"/>
<keyword evidence="5 11" id="KW-0436">Ligase</keyword>
<dbReference type="Pfam" id="PF09334">
    <property type="entry name" value="tRNA-synt_1g"/>
    <property type="match status" value="1"/>
</dbReference>
<dbReference type="NCBIfam" id="TIGR00398">
    <property type="entry name" value="metG"/>
    <property type="match status" value="1"/>
</dbReference>
<evidence type="ECO:0000259" key="12">
    <source>
        <dbReference type="Pfam" id="PF09334"/>
    </source>
</evidence>
<dbReference type="PANTHER" id="PTHR43326:SF2">
    <property type="entry name" value="METHIONINE--TRNA LIGASE"/>
    <property type="match status" value="1"/>
</dbReference>
<dbReference type="InterPro" id="IPR014729">
    <property type="entry name" value="Rossmann-like_a/b/a_fold"/>
</dbReference>
<evidence type="ECO:0000256" key="1">
    <source>
        <dbReference type="ARBA" id="ARBA00003314"/>
    </source>
</evidence>
<dbReference type="InterPro" id="IPR001412">
    <property type="entry name" value="aa-tRNA-synth_I_CS"/>
</dbReference>
<accession>A0A1F5MFC6</accession>
<dbReference type="GO" id="GO:0004825">
    <property type="term" value="F:methionine-tRNA ligase activity"/>
    <property type="evidence" value="ECO:0007669"/>
    <property type="project" value="UniProtKB-EC"/>
</dbReference>
<evidence type="ECO:0000256" key="3">
    <source>
        <dbReference type="ARBA" id="ARBA00018753"/>
    </source>
</evidence>
<dbReference type="PROSITE" id="PS00178">
    <property type="entry name" value="AA_TRNA_LIGASE_I"/>
    <property type="match status" value="1"/>
</dbReference>
<sequence length="478" mass="54860">MNTKKFYITTAIPYVNGAPHIGHAYEFAITDTVARYHRLLGNDTLLLTGADENALKNVQAAEKLGITTQKLCDQNSQKFKDLFEILNCQIDIFQRSSDEKTHFPGAKKLWELCDKNGDIYKKSYKGLYCVSCELFYASDELIEYLCPIHKSKPEEVEEENYFFKLSRYQDQILKLIESDEIKIYPDFRKNETLAFLKNGLEDISISRSNQRAKNWGVPVPEDDSQRMYVWFDALDIYQTGIGFGTNQEKYEKYWPADLHVIGKDIFRFHTVYWPAILLSADLKLPKSILIHGFLNIGGEKMSKTLGNIVDPFDFINNLKKNGVELAADALRYYLLTQPIFDDGDFSEEHFKEIYTANLSNGLGNLVARVAKLAEQNGIAAPETPLEFDPKMTTHLDEYKLNEALVHIWGEIKEADQKVNLEKPWELTGEKAKVVLLDLIKRIQHIAYNLQPFLPESSEKILKQFSGQIKSSAPLFPRI</sequence>
<evidence type="ECO:0000256" key="10">
    <source>
        <dbReference type="ARBA" id="ARBA00030904"/>
    </source>
</evidence>
<proteinExistence type="inferred from homology"/>
<dbReference type="Gene3D" id="2.170.220.10">
    <property type="match status" value="1"/>
</dbReference>
<dbReference type="Proteomes" id="UP000183317">
    <property type="component" value="Unassembled WGS sequence"/>
</dbReference>
<organism evidence="13 14">
    <name type="scientific">Candidatus Daviesbacteria bacterium RIFCSPLOWO2_02_FULL_36_8</name>
    <dbReference type="NCBI Taxonomy" id="1797793"/>
    <lineage>
        <taxon>Bacteria</taxon>
        <taxon>Candidatus Daviesiibacteriota</taxon>
    </lineage>
</organism>
<protein>
    <recommendedName>
        <fullName evidence="3">Methionine--tRNA ligase</fullName>
        <ecNumber evidence="2">6.1.1.10</ecNumber>
    </recommendedName>
    <alternativeName>
        <fullName evidence="10">Methionyl-tRNA synthetase</fullName>
    </alternativeName>
</protein>
<dbReference type="CDD" id="cd00814">
    <property type="entry name" value="MetRS_core"/>
    <property type="match status" value="1"/>
</dbReference>
<comment type="similarity">
    <text evidence="11">Belongs to the class-I aminoacyl-tRNA synthetase family.</text>
</comment>
<dbReference type="GO" id="GO:0005524">
    <property type="term" value="F:ATP binding"/>
    <property type="evidence" value="ECO:0007669"/>
    <property type="project" value="UniProtKB-KW"/>
</dbReference>
<keyword evidence="7 11" id="KW-0067">ATP-binding</keyword>
<dbReference type="Gene3D" id="1.10.730.10">
    <property type="entry name" value="Isoleucyl-tRNA Synthetase, Domain 1"/>
    <property type="match status" value="1"/>
</dbReference>
<dbReference type="InterPro" id="IPR033911">
    <property type="entry name" value="MetRS_core"/>
</dbReference>
<name>A0A1F5MFC6_9BACT</name>
<comment type="caution">
    <text evidence="13">The sequence shown here is derived from an EMBL/GenBank/DDBJ whole genome shotgun (WGS) entry which is preliminary data.</text>
</comment>
<dbReference type="SUPFAM" id="SSF52374">
    <property type="entry name" value="Nucleotidylyl transferase"/>
    <property type="match status" value="1"/>
</dbReference>
<evidence type="ECO:0000256" key="5">
    <source>
        <dbReference type="ARBA" id="ARBA00022598"/>
    </source>
</evidence>
<dbReference type="Gene3D" id="3.40.50.620">
    <property type="entry name" value="HUPs"/>
    <property type="match status" value="1"/>
</dbReference>
<evidence type="ECO:0000256" key="4">
    <source>
        <dbReference type="ARBA" id="ARBA00022490"/>
    </source>
</evidence>
<keyword evidence="8 11" id="KW-0648">Protein biosynthesis</keyword>
<keyword evidence="9 11" id="KW-0030">Aminoacyl-tRNA synthetase</keyword>
<dbReference type="PANTHER" id="PTHR43326">
    <property type="entry name" value="METHIONYL-TRNA SYNTHETASE"/>
    <property type="match status" value="1"/>
</dbReference>
<evidence type="ECO:0000256" key="2">
    <source>
        <dbReference type="ARBA" id="ARBA00012838"/>
    </source>
</evidence>
<evidence type="ECO:0000256" key="6">
    <source>
        <dbReference type="ARBA" id="ARBA00022741"/>
    </source>
</evidence>
<dbReference type="PRINTS" id="PR01041">
    <property type="entry name" value="TRNASYNTHMET"/>
</dbReference>
<reference evidence="13 14" key="1">
    <citation type="journal article" date="2016" name="Nat. Commun.">
        <title>Thousands of microbial genomes shed light on interconnected biogeochemical processes in an aquifer system.</title>
        <authorList>
            <person name="Anantharaman K."/>
            <person name="Brown C.T."/>
            <person name="Hug L.A."/>
            <person name="Sharon I."/>
            <person name="Castelle C.J."/>
            <person name="Probst A.J."/>
            <person name="Thomas B.C."/>
            <person name="Singh A."/>
            <person name="Wilkins M.J."/>
            <person name="Karaoz U."/>
            <person name="Brodie E.L."/>
            <person name="Williams K.H."/>
            <person name="Hubbard S.S."/>
            <person name="Banfield J.F."/>
        </authorList>
    </citation>
    <scope>NUCLEOTIDE SEQUENCE [LARGE SCALE GENOMIC DNA]</scope>
</reference>
<keyword evidence="4" id="KW-0963">Cytoplasm</keyword>
<evidence type="ECO:0000256" key="11">
    <source>
        <dbReference type="RuleBase" id="RU363039"/>
    </source>
</evidence>
<gene>
    <name evidence="13" type="ORF">A3J13_02115</name>
</gene>
<dbReference type="InterPro" id="IPR023457">
    <property type="entry name" value="Met-tRNA_synth_2"/>
</dbReference>
<dbReference type="InterPro" id="IPR014758">
    <property type="entry name" value="Met-tRNA_synth"/>
</dbReference>
<dbReference type="SUPFAM" id="SSF47323">
    <property type="entry name" value="Anticodon-binding domain of a subclass of class I aminoacyl-tRNA synthetases"/>
    <property type="match status" value="1"/>
</dbReference>
<comment type="function">
    <text evidence="1">Is required not only for elongation of protein synthesis but also for the initiation of all mRNA translation through initiator tRNA(fMet) aminoacylation.</text>
</comment>